<dbReference type="InterPro" id="IPR035986">
    <property type="entry name" value="PKD_dom_sf"/>
</dbReference>
<dbReference type="SUPFAM" id="SSF49299">
    <property type="entry name" value="PKD domain"/>
    <property type="match status" value="2"/>
</dbReference>
<dbReference type="InterPro" id="IPR008930">
    <property type="entry name" value="Terpenoid_cyclase/PrenylTrfase"/>
</dbReference>
<feature type="domain" description="PKD" evidence="2">
    <location>
        <begin position="59"/>
        <end position="93"/>
    </location>
</feature>
<evidence type="ECO:0000313" key="4">
    <source>
        <dbReference type="Proteomes" id="UP000030652"/>
    </source>
</evidence>
<feature type="signal peptide" evidence="1">
    <location>
        <begin position="1"/>
        <end position="23"/>
    </location>
</feature>
<dbReference type="InterPro" id="IPR036116">
    <property type="entry name" value="FN3_sf"/>
</dbReference>
<protein>
    <submittedName>
        <fullName evidence="3">Amylopullulanase</fullName>
    </submittedName>
</protein>
<dbReference type="Proteomes" id="UP000030652">
    <property type="component" value="Unassembled WGS sequence"/>
</dbReference>
<proteinExistence type="predicted"/>
<dbReference type="PROSITE" id="PS50093">
    <property type="entry name" value="PKD"/>
    <property type="match status" value="1"/>
</dbReference>
<evidence type="ECO:0000313" key="3">
    <source>
        <dbReference type="EMBL" id="KHE91890.1"/>
    </source>
</evidence>
<dbReference type="InterPro" id="IPR013783">
    <property type="entry name" value="Ig-like_fold"/>
</dbReference>
<evidence type="ECO:0000259" key="2">
    <source>
        <dbReference type="PROSITE" id="PS50093"/>
    </source>
</evidence>
<comment type="caution">
    <text evidence="3">The sequence shown here is derived from an EMBL/GenBank/DDBJ whole genome shotgun (WGS) entry which is preliminary data.</text>
</comment>
<accession>A0A0B0EML2</accession>
<feature type="chain" id="PRO_5002073499" evidence="1">
    <location>
        <begin position="24"/>
        <end position="826"/>
    </location>
</feature>
<keyword evidence="1" id="KW-0732">Signal</keyword>
<dbReference type="EMBL" id="JRYO01000165">
    <property type="protein sequence ID" value="KHE91890.1"/>
    <property type="molecule type" value="Genomic_DNA"/>
</dbReference>
<dbReference type="InterPro" id="IPR000601">
    <property type="entry name" value="PKD_dom"/>
</dbReference>
<reference evidence="3 4" key="1">
    <citation type="submission" date="2014-10" db="EMBL/GenBank/DDBJ databases">
        <title>Draft genome of anammox bacterium scalindua brodae, obtained using differential coverage binning of sequence data from two enrichment reactors.</title>
        <authorList>
            <person name="Speth D.R."/>
            <person name="Russ L."/>
            <person name="Kartal B."/>
            <person name="Op den Camp H.J."/>
            <person name="Dutilh B.E."/>
            <person name="Jetten M.S."/>
        </authorList>
    </citation>
    <scope>NUCLEOTIDE SEQUENCE [LARGE SCALE GENOMIC DNA]</scope>
    <source>
        <strain evidence="3">RU1</strain>
    </source>
</reference>
<dbReference type="eggNOG" id="COG1657">
    <property type="taxonomic scope" value="Bacteria"/>
</dbReference>
<evidence type="ECO:0000256" key="1">
    <source>
        <dbReference type="SAM" id="SignalP"/>
    </source>
</evidence>
<organism evidence="3 4">
    <name type="scientific">Candidatus Scalindua brodae</name>
    <dbReference type="NCBI Taxonomy" id="237368"/>
    <lineage>
        <taxon>Bacteria</taxon>
        <taxon>Pseudomonadati</taxon>
        <taxon>Planctomycetota</taxon>
        <taxon>Candidatus Brocadiia</taxon>
        <taxon>Candidatus Brocadiales</taxon>
        <taxon>Candidatus Scalinduaceae</taxon>
        <taxon>Candidatus Scalindua</taxon>
    </lineage>
</organism>
<gene>
    <name evidence="3" type="primary">apu_1</name>
    <name evidence="3" type="ORF">SCABRO_02367</name>
</gene>
<name>A0A0B0EML2_9BACT</name>
<dbReference type="SUPFAM" id="SSF49265">
    <property type="entry name" value="Fibronectin type III"/>
    <property type="match status" value="1"/>
</dbReference>
<dbReference type="Gene3D" id="2.60.40.10">
    <property type="entry name" value="Immunoglobulins"/>
    <property type="match status" value="4"/>
</dbReference>
<dbReference type="SUPFAM" id="SSF48239">
    <property type="entry name" value="Terpenoid cyclases/Protein prenyltransferases"/>
    <property type="match status" value="1"/>
</dbReference>
<dbReference type="AlphaFoldDB" id="A0A0B0EML2"/>
<sequence>MKKLILPLFIAVLMFGLAMPAYAVVPVVKTVPWVATNPLIPHDTWSGKSITLKGTTDVTGTDFEYSWDFGDGGSTAFTDVGPNNYSLQAFHTYVGNVGDIFTARLTVRDKNTNETASKTYLVIIRAQTLAVEVNVAIDEGLWYLHKNQNKTTGSWSPISIYHGVWANAINAFEANGHVESLVGDDNPYKETVAKGLKDLFSHLTAYAIGIKNGLYAEDYNGDGVVDALDTGNNGLAIYNSQTYYYQHGSYMDAIVASGTPGAVTTTGPANVIGRTYGDIVQDMADAVSNGQYNHPTAVNRGGWTYSWGSGGDNSICQWAAIGIIPAVRNGWALIPPHVTALNPTWLVYSQHAAGYFGYSTSNTIWGPFATTPSGLVQMVMDGLGRGDGGTPGSPPAGFPSWDKAEKYLRDNFENVGGNYVSNIKEYYYGLFSFVKAMRLHVPPITMLRDYTAVLPDIDWYSDATHGVARNLVDDQDKSGGGNHGLWSGHYGGSSAQNQFHTPWAILMLGQSLFEAGSPVAVAKAVPNPGVAGQVITLDGSDSFHQDALKSIDSWDWDLDNDGVCDDASGPFAFNSWPAVGDYPVKLCVSDNGVGLDEKFAETTMVVKITTPPIAPTANPGGPYAFCPGVTWYLDGTGSVNPDDGERETQSDPVDFIKEYAWELNGDNLFDDAFGPQPDVTAFFSGLGTGDYLIQLRVTDNTALSFPSSGQPDLTHTASTTVSVKAAGDPDCVCIDDLSARAKRGEVQLTWTDTSPDHYNVYRSTTAGGPYTLIGTTTSTYSTFLDTTVVNGTTYYYVVRPAALNGDELCESNEASATPEEQRRRRR</sequence>